<dbReference type="AlphaFoldDB" id="A0AAP2GMP0"/>
<proteinExistence type="predicted"/>
<sequence>MRPFLFTITLLLTFLVHGQQPYKVFNWKSEYTLNTWLLRRMHEQYDERRATLQKALASPRSMQAYRDSCRQRYKKLVGSLPPKKDLNVQVRGIVLQQGYAIRKIIYESLPGHHVTASLYVPEGMGRKFPAVLLFCGHEPEAKASVSYQQTAILLAKNGIVALVIDPISQGERHQLLDAAGNPLTRGGTTEHTLINAAANLTGSGAVAYELWDNIRALDYLVTRPEVDTEKIGCLGNSGGGTQTAYFIGFDDRIKVAAPCSYIASRERNFDLVGANDGCQHVVGEGEAGLEIADFLIMFSPKPLLILAGRYDFVDYTGTLQAHDELQKVYTTLQSADKLKLFTADDGHGISKSKREAAVTWFRKWLYNDDTPVTEGAAETIPAEELACTPEGAVGKHFPEELNDFKRAKLIADSLKQRRSALPKDLPALVKQVLNIGTGKGKIERESVGAVNKEGYSIEKVIVRKAGQIPLPVLAVYPKGQVKGVSIWLHSKGKWKIADSTVLIRKYLGQQQAVIMADLSGAGETADPVALNDPKYFNAEYRNAMLALHIGTSLPALRTQDVITLLDLVAQDEKLKAAPVKVFANGHLASPALQAAVIDPRIREVQMSDTVSSFEEAITDPLKKDWYSYVIPGVLQYYDIADLQAALKERLKIF</sequence>
<dbReference type="InterPro" id="IPR008391">
    <property type="entry name" value="AXE1_dom"/>
</dbReference>
<evidence type="ECO:0000313" key="3">
    <source>
        <dbReference type="Proteomes" id="UP001319200"/>
    </source>
</evidence>
<evidence type="ECO:0000259" key="1">
    <source>
        <dbReference type="Pfam" id="PF05448"/>
    </source>
</evidence>
<dbReference type="RefSeq" id="WP_254160292.1">
    <property type="nucleotide sequence ID" value="NZ_JAHESF010000002.1"/>
</dbReference>
<dbReference type="InterPro" id="IPR029058">
    <property type="entry name" value="AB_hydrolase_fold"/>
</dbReference>
<keyword evidence="3" id="KW-1185">Reference proteome</keyword>
<dbReference type="InterPro" id="IPR050261">
    <property type="entry name" value="FrsA_esterase"/>
</dbReference>
<name>A0AAP2GMP0_9BACT</name>
<accession>A0AAP2GMP0</accession>
<dbReference type="EMBL" id="JAHESF010000002">
    <property type="protein sequence ID" value="MBT1695692.1"/>
    <property type="molecule type" value="Genomic_DNA"/>
</dbReference>
<dbReference type="Gene3D" id="3.40.50.1820">
    <property type="entry name" value="alpha/beta hydrolase"/>
    <property type="match status" value="2"/>
</dbReference>
<organism evidence="2 3">
    <name type="scientific">Chryseosolibacter histidini</name>
    <dbReference type="NCBI Taxonomy" id="2782349"/>
    <lineage>
        <taxon>Bacteria</taxon>
        <taxon>Pseudomonadati</taxon>
        <taxon>Bacteroidota</taxon>
        <taxon>Cytophagia</taxon>
        <taxon>Cytophagales</taxon>
        <taxon>Chryseotaleaceae</taxon>
        <taxon>Chryseosolibacter</taxon>
    </lineage>
</organism>
<comment type="caution">
    <text evidence="2">The sequence shown here is derived from an EMBL/GenBank/DDBJ whole genome shotgun (WGS) entry which is preliminary data.</text>
</comment>
<dbReference type="PANTHER" id="PTHR22946:SF8">
    <property type="entry name" value="ACETYL XYLAN ESTERASE DOMAIN-CONTAINING PROTEIN"/>
    <property type="match status" value="1"/>
</dbReference>
<feature type="domain" description="Acetyl xylan esterase" evidence="1">
    <location>
        <begin position="103"/>
        <end position="273"/>
    </location>
</feature>
<dbReference type="Proteomes" id="UP001319200">
    <property type="component" value="Unassembled WGS sequence"/>
</dbReference>
<protein>
    <submittedName>
        <fullName evidence="2">Acetylxylan esterase</fullName>
    </submittedName>
</protein>
<dbReference type="SUPFAM" id="SSF53474">
    <property type="entry name" value="alpha/beta-Hydrolases"/>
    <property type="match status" value="1"/>
</dbReference>
<gene>
    <name evidence="2" type="ORF">KK083_02310</name>
</gene>
<evidence type="ECO:0000313" key="2">
    <source>
        <dbReference type="EMBL" id="MBT1695692.1"/>
    </source>
</evidence>
<dbReference type="PANTHER" id="PTHR22946">
    <property type="entry name" value="DIENELACTONE HYDROLASE DOMAIN-CONTAINING PROTEIN-RELATED"/>
    <property type="match status" value="1"/>
</dbReference>
<dbReference type="Pfam" id="PF05448">
    <property type="entry name" value="AXE1"/>
    <property type="match status" value="1"/>
</dbReference>
<reference evidence="2 3" key="1">
    <citation type="submission" date="2021-05" db="EMBL/GenBank/DDBJ databases">
        <title>A Polyphasic approach of four new species of the genus Ohtaekwangia: Ohtaekwangia histidinii sp. nov., Ohtaekwangia cretensis sp. nov., Ohtaekwangia indiensis sp. nov., Ohtaekwangia reichenbachii sp. nov. from diverse environment.</title>
        <authorList>
            <person name="Octaviana S."/>
        </authorList>
    </citation>
    <scope>NUCLEOTIDE SEQUENCE [LARGE SCALE GENOMIC DNA]</scope>
    <source>
        <strain evidence="2 3">PWU4</strain>
    </source>
</reference>